<name>A0A1D9MIX5_9ACTO</name>
<dbReference type="AlphaFoldDB" id="A0A1D9MIX5"/>
<protein>
    <recommendedName>
        <fullName evidence="2">AAA+ ATPase domain-containing protein</fullName>
    </recommendedName>
</protein>
<evidence type="ECO:0000256" key="1">
    <source>
        <dbReference type="SAM" id="MobiDB-lite"/>
    </source>
</evidence>
<reference evidence="3 4" key="1">
    <citation type="submission" date="2016-10" db="EMBL/GenBank/DDBJ databases">
        <title>Actinomyces aegypiusis sp. nov., isolated from the Aegypius monachus in Qinghai Tibet Plateau China.</title>
        <authorList>
            <person name="Wang Y."/>
        </authorList>
    </citation>
    <scope>NUCLEOTIDE SEQUENCE [LARGE SCALE GENOMIC DNA]</scope>
    <source>
        <strain evidence="3 4">VUL4_3</strain>
    </source>
</reference>
<dbReference type="Pfam" id="PF07728">
    <property type="entry name" value="AAA_5"/>
    <property type="match status" value="1"/>
</dbReference>
<dbReference type="Proteomes" id="UP000176288">
    <property type="component" value="Chromosome"/>
</dbReference>
<dbReference type="GO" id="GO:0005524">
    <property type="term" value="F:ATP binding"/>
    <property type="evidence" value="ECO:0007669"/>
    <property type="project" value="InterPro"/>
</dbReference>
<dbReference type="InterPro" id="IPR052934">
    <property type="entry name" value="Methyl-DNA_Rec/Restrict_Enz"/>
</dbReference>
<dbReference type="OrthoDB" id="9781481at2"/>
<evidence type="ECO:0000313" key="4">
    <source>
        <dbReference type="Proteomes" id="UP000176288"/>
    </source>
</evidence>
<feature type="compositionally biased region" description="Basic and acidic residues" evidence="1">
    <location>
        <begin position="252"/>
        <end position="266"/>
    </location>
</feature>
<dbReference type="PANTHER" id="PTHR37291:SF1">
    <property type="entry name" value="TYPE IV METHYL-DIRECTED RESTRICTION ENZYME ECOKMCRB SUBUNIT"/>
    <property type="match status" value="1"/>
</dbReference>
<dbReference type="InterPro" id="IPR027417">
    <property type="entry name" value="P-loop_NTPase"/>
</dbReference>
<feature type="region of interest" description="Disordered" evidence="1">
    <location>
        <begin position="252"/>
        <end position="271"/>
    </location>
</feature>
<dbReference type="CDD" id="cd00009">
    <property type="entry name" value="AAA"/>
    <property type="match status" value="1"/>
</dbReference>
<gene>
    <name evidence="3" type="ORF">BK816_01560</name>
</gene>
<sequence>MMSEEYDWIDFYTKFADKLLEYKHRRPELIALIQEMYEAIGEKFPKLEAEGVPTDIDPYTVYGLFNKGIRDSTRKKIVDYLNSKLGLNSRPVSSFNGVPILNNQNATFYAFRWNARRTDKDIDNLWDVFEASVRLADNENEENRKLFVAAYENLSEQFNIRWNITFGFYWTRPNRFLSLDGRNRWYLGTEALAGEVCASVVPRKNTSHVPTGEEYLQICDTVIGQLGTSNCPAASLPELSYEAWLESERVNKEEDERKAKEKEKAKNSLGDGDVSRQRFWLISPSKFASVTDDLFDRGVMILGYPSIGDLADFESRDEIREVLKESISDESQQKNVSLAMWQFVSEVQIGDAVYIKEGPNKIIGWGIVAENYRFEEKANFPYMRQVDWKSREIFTPVSGLPNKTFTEITDDQVLLTNLEEFYAQSDDVVEDFEAESLEKQYPAYGRADFLSEVFVTEGQYESMVQALRTKKNIILQGAPGVGKTFIAKRLAYSMMGEKDINRVMMVQFHQSYSYEDFIEGYRPAGSGFELQKGAFYSFCKRAADDLENDYFFIIDEINRGNLSKIFGELFMLIENDKRGKSNKLQLLYSKELFHVPENVYLIGMMNTADRSLAMLDYALRRRFAFIELPPGFATEGFGRYRDALGSEQLNLLLQKVNELNQAIAADDSLGEGFCVGHSYFCNLERETCDTSALSAIVEFELLPLVKEYWFDEPAKVRDWSDRLRRTLS</sequence>
<dbReference type="PANTHER" id="PTHR37291">
    <property type="entry name" value="5-METHYLCYTOSINE-SPECIFIC RESTRICTION ENZYME B"/>
    <property type="match status" value="1"/>
</dbReference>
<dbReference type="RefSeq" id="WP_071163609.1">
    <property type="nucleotide sequence ID" value="NZ_CP017812.1"/>
</dbReference>
<dbReference type="Gene3D" id="3.40.50.300">
    <property type="entry name" value="P-loop containing nucleotide triphosphate hydrolases"/>
    <property type="match status" value="1"/>
</dbReference>
<dbReference type="REBASE" id="166472">
    <property type="entry name" value="AspVUL43McrBCP"/>
</dbReference>
<dbReference type="SUPFAM" id="SSF52540">
    <property type="entry name" value="P-loop containing nucleoside triphosphate hydrolases"/>
    <property type="match status" value="1"/>
</dbReference>
<accession>A0A1D9MIX5</accession>
<dbReference type="EMBL" id="CP017812">
    <property type="protein sequence ID" value="AOZ72143.1"/>
    <property type="molecule type" value="Genomic_DNA"/>
</dbReference>
<dbReference type="GO" id="GO:0016887">
    <property type="term" value="F:ATP hydrolysis activity"/>
    <property type="evidence" value="ECO:0007669"/>
    <property type="project" value="InterPro"/>
</dbReference>
<dbReference type="SMART" id="SM00382">
    <property type="entry name" value="AAA"/>
    <property type="match status" value="1"/>
</dbReference>
<proteinExistence type="predicted"/>
<dbReference type="STRING" id="1912795.BK816_01560"/>
<dbReference type="KEGG" id="avu:BK816_01560"/>
<evidence type="ECO:0000259" key="2">
    <source>
        <dbReference type="SMART" id="SM00382"/>
    </source>
</evidence>
<dbReference type="InterPro" id="IPR011704">
    <property type="entry name" value="ATPase_dyneun-rel_AAA"/>
</dbReference>
<feature type="domain" description="AAA+ ATPase" evidence="2">
    <location>
        <begin position="469"/>
        <end position="630"/>
    </location>
</feature>
<keyword evidence="4" id="KW-1185">Reference proteome</keyword>
<evidence type="ECO:0000313" key="3">
    <source>
        <dbReference type="EMBL" id="AOZ72143.1"/>
    </source>
</evidence>
<organism evidence="3 4">
    <name type="scientific">Boudabousia tangfeifanii</name>
    <dbReference type="NCBI Taxonomy" id="1912795"/>
    <lineage>
        <taxon>Bacteria</taxon>
        <taxon>Bacillati</taxon>
        <taxon>Actinomycetota</taxon>
        <taxon>Actinomycetes</taxon>
        <taxon>Actinomycetales</taxon>
        <taxon>Actinomycetaceae</taxon>
        <taxon>Boudabousia</taxon>
    </lineage>
</organism>
<dbReference type="InterPro" id="IPR003593">
    <property type="entry name" value="AAA+_ATPase"/>
</dbReference>